<dbReference type="Proteomes" id="UP000058446">
    <property type="component" value="Chromosome"/>
</dbReference>
<dbReference type="Pfam" id="PF13649">
    <property type="entry name" value="Methyltransf_25"/>
    <property type="match status" value="1"/>
</dbReference>
<organism evidence="3 4">
    <name type="scientific">Corynebacterium lactis RW2-5</name>
    <dbReference type="NCBI Taxonomy" id="1408189"/>
    <lineage>
        <taxon>Bacteria</taxon>
        <taxon>Bacillati</taxon>
        <taxon>Actinomycetota</taxon>
        <taxon>Actinomycetes</taxon>
        <taxon>Mycobacteriales</taxon>
        <taxon>Corynebacteriaceae</taxon>
        <taxon>Corynebacterium</taxon>
    </lineage>
</organism>
<keyword evidence="4" id="KW-1185">Reference proteome</keyword>
<evidence type="ECO:0000313" key="4">
    <source>
        <dbReference type="Proteomes" id="UP000058446"/>
    </source>
</evidence>
<evidence type="ECO:0000313" key="3">
    <source>
        <dbReference type="EMBL" id="ALA68469.1"/>
    </source>
</evidence>
<evidence type="ECO:0000259" key="2">
    <source>
        <dbReference type="Pfam" id="PF13649"/>
    </source>
</evidence>
<reference evidence="3 4" key="1">
    <citation type="submission" date="2013-10" db="EMBL/GenBank/DDBJ databases">
        <title>Complete genome sequence of Corynebacterium lactis DSM 45799(T), isolated from raw cow milk.</title>
        <authorList>
            <person name="Ruckert C."/>
            <person name="Albersmeier A."/>
            <person name="Lipski A."/>
            <person name="Kalinowski J."/>
        </authorList>
    </citation>
    <scope>NUCLEOTIDE SEQUENCE [LARGE SCALE GENOMIC DNA]</scope>
    <source>
        <strain evidence="3 4">RW2-5</strain>
    </source>
</reference>
<dbReference type="InterPro" id="IPR041698">
    <property type="entry name" value="Methyltransf_25"/>
</dbReference>
<dbReference type="InterPro" id="IPR029063">
    <property type="entry name" value="SAM-dependent_MTases_sf"/>
</dbReference>
<dbReference type="EMBL" id="CP006841">
    <property type="protein sequence ID" value="ALA68469.1"/>
    <property type="molecule type" value="Genomic_DNA"/>
</dbReference>
<dbReference type="KEGG" id="clw:CLAC_03885"/>
<accession>A0A0K2H357</accession>
<dbReference type="Gene3D" id="3.40.50.150">
    <property type="entry name" value="Vaccinia Virus protein VP39"/>
    <property type="match status" value="1"/>
</dbReference>
<dbReference type="PATRIC" id="fig|1408189.4.peg.776"/>
<feature type="domain" description="Methyltransferase" evidence="2">
    <location>
        <begin position="52"/>
        <end position="143"/>
    </location>
</feature>
<dbReference type="GO" id="GO:0016740">
    <property type="term" value="F:transferase activity"/>
    <property type="evidence" value="ECO:0007669"/>
    <property type="project" value="UniProtKB-KW"/>
</dbReference>
<dbReference type="STRING" id="1408189.CLAC_03885"/>
<protein>
    <recommendedName>
        <fullName evidence="2">Methyltransferase domain-containing protein</fullName>
    </recommendedName>
</protein>
<dbReference type="AlphaFoldDB" id="A0A0K2H357"/>
<keyword evidence="1" id="KW-0808">Transferase</keyword>
<evidence type="ECO:0000256" key="1">
    <source>
        <dbReference type="ARBA" id="ARBA00022679"/>
    </source>
</evidence>
<gene>
    <name evidence="3" type="ORF">CLAC_03885</name>
</gene>
<name>A0A0K2H357_9CORY</name>
<dbReference type="CDD" id="cd02440">
    <property type="entry name" value="AdoMet_MTases"/>
    <property type="match status" value="1"/>
</dbReference>
<sequence length="207" mass="22696">MDMPNAEFWNERFAADSDSGTSLFAGEPNATIAKHVEAIRASFSEGETPRAIDLGSGRGRHTVWLTRSGWSTTALDFSSVGLEHTAAILDHEGLDAELVEGDLTQWNPEPSSFELVLASFIHLPPAQQHRLWEMVASALVPGGYLVSVSHHPDNQIHGPKNPELLYTAKDVVAAFGDTFEVIAAERDVVKRVEDREAVDTVVVLRKR</sequence>
<dbReference type="PANTHER" id="PTHR43861">
    <property type="entry name" value="TRANS-ACONITATE 2-METHYLTRANSFERASE-RELATED"/>
    <property type="match status" value="1"/>
</dbReference>
<proteinExistence type="predicted"/>
<dbReference type="SUPFAM" id="SSF53335">
    <property type="entry name" value="S-adenosyl-L-methionine-dependent methyltransferases"/>
    <property type="match status" value="1"/>
</dbReference>